<reference evidence="8" key="1">
    <citation type="submission" date="2019-08" db="EMBL/GenBank/DDBJ databases">
        <title>The genome of the North American firefly Photinus pyralis.</title>
        <authorList>
            <consortium name="Photinus pyralis genome working group"/>
            <person name="Fallon T.R."/>
            <person name="Sander Lower S.E."/>
            <person name="Weng J.-K."/>
        </authorList>
    </citation>
    <scope>NUCLEOTIDE SEQUENCE</scope>
    <source>
        <strain evidence="8">TRF0915ILg1</strain>
        <tissue evidence="8">Whole body</tissue>
    </source>
</reference>
<keyword evidence="6" id="KW-0695">RNA-directed DNA polymerase</keyword>
<sequence>MKTDAEQNDAPSDGIGTILTQQHGEKVICFLLERNYSTTERKCLAVIWSVEKLQHYLESTRFTVVTDHASLLYLHRLKDPIGRLARSVPVSVDSVDSQTSDPVNVWYLRMKERVLNRPDKFLQWRIDKLEVKRREGFRKMFHKVKQRIEAAQERNRSAYDLRRRRRPTEYQIGDKGKVLSDVTKRIKTGLCFSFTGPFAVSRKVGSWTYEHKDDTGRSIGIWHLKPVLPVNNN</sequence>
<dbReference type="SUPFAM" id="SSF56672">
    <property type="entry name" value="DNA/RNA polymerases"/>
    <property type="match status" value="1"/>
</dbReference>
<dbReference type="InterPro" id="IPR043502">
    <property type="entry name" value="DNA/RNA_pol_sf"/>
</dbReference>
<accession>A0A8K0FW51</accession>
<keyword evidence="5" id="KW-0378">Hydrolase</keyword>
<evidence type="ECO:0000313" key="8">
    <source>
        <dbReference type="EMBL" id="KAF2880425.1"/>
    </source>
</evidence>
<dbReference type="Proteomes" id="UP000801492">
    <property type="component" value="Unassembled WGS sequence"/>
</dbReference>
<evidence type="ECO:0000256" key="2">
    <source>
        <dbReference type="ARBA" id="ARBA00022695"/>
    </source>
</evidence>
<evidence type="ECO:0000256" key="1">
    <source>
        <dbReference type="ARBA" id="ARBA00022679"/>
    </source>
</evidence>
<keyword evidence="3" id="KW-0540">Nuclease</keyword>
<evidence type="ECO:0000256" key="5">
    <source>
        <dbReference type="ARBA" id="ARBA00022801"/>
    </source>
</evidence>
<evidence type="ECO:0000256" key="3">
    <source>
        <dbReference type="ARBA" id="ARBA00022722"/>
    </source>
</evidence>
<name>A0A8K0FW51_IGNLU</name>
<keyword evidence="1" id="KW-0808">Transferase</keyword>
<comment type="caution">
    <text evidence="8">The sequence shown here is derived from an EMBL/GenBank/DDBJ whole genome shotgun (WGS) entry which is preliminary data.</text>
</comment>
<keyword evidence="2" id="KW-0548">Nucleotidyltransferase</keyword>
<gene>
    <name evidence="8" type="ORF">ILUMI_25759</name>
</gene>
<keyword evidence="4" id="KW-0255">Endonuclease</keyword>
<evidence type="ECO:0000256" key="4">
    <source>
        <dbReference type="ARBA" id="ARBA00022759"/>
    </source>
</evidence>
<dbReference type="GO" id="GO:0016787">
    <property type="term" value="F:hydrolase activity"/>
    <property type="evidence" value="ECO:0007669"/>
    <property type="project" value="UniProtKB-KW"/>
</dbReference>
<dbReference type="InterPro" id="IPR050951">
    <property type="entry name" value="Retrovirus_Pol_polyprotein"/>
</dbReference>
<feature type="domain" description="Reverse transcriptase RNase H-like" evidence="7">
    <location>
        <begin position="9"/>
        <end position="86"/>
    </location>
</feature>
<dbReference type="PANTHER" id="PTHR37984">
    <property type="entry name" value="PROTEIN CBG26694"/>
    <property type="match status" value="1"/>
</dbReference>
<protein>
    <recommendedName>
        <fullName evidence="7">Reverse transcriptase RNase H-like domain-containing protein</fullName>
    </recommendedName>
</protein>
<dbReference type="Pfam" id="PF17917">
    <property type="entry name" value="RT_RNaseH"/>
    <property type="match status" value="1"/>
</dbReference>
<dbReference type="AlphaFoldDB" id="A0A8K0FW51"/>
<dbReference type="GO" id="GO:0003964">
    <property type="term" value="F:RNA-directed DNA polymerase activity"/>
    <property type="evidence" value="ECO:0007669"/>
    <property type="project" value="UniProtKB-KW"/>
</dbReference>
<dbReference type="GO" id="GO:0004519">
    <property type="term" value="F:endonuclease activity"/>
    <property type="evidence" value="ECO:0007669"/>
    <property type="project" value="UniProtKB-KW"/>
</dbReference>
<keyword evidence="9" id="KW-1185">Reference proteome</keyword>
<dbReference type="InterPro" id="IPR041373">
    <property type="entry name" value="RT_RNaseH"/>
</dbReference>
<organism evidence="8 9">
    <name type="scientific">Ignelater luminosus</name>
    <name type="common">Cucubano</name>
    <name type="synonym">Pyrophorus luminosus</name>
    <dbReference type="NCBI Taxonomy" id="2038154"/>
    <lineage>
        <taxon>Eukaryota</taxon>
        <taxon>Metazoa</taxon>
        <taxon>Ecdysozoa</taxon>
        <taxon>Arthropoda</taxon>
        <taxon>Hexapoda</taxon>
        <taxon>Insecta</taxon>
        <taxon>Pterygota</taxon>
        <taxon>Neoptera</taxon>
        <taxon>Endopterygota</taxon>
        <taxon>Coleoptera</taxon>
        <taxon>Polyphaga</taxon>
        <taxon>Elateriformia</taxon>
        <taxon>Elateroidea</taxon>
        <taxon>Elateridae</taxon>
        <taxon>Agrypninae</taxon>
        <taxon>Pyrophorini</taxon>
        <taxon>Ignelater</taxon>
    </lineage>
</organism>
<evidence type="ECO:0000313" key="9">
    <source>
        <dbReference type="Proteomes" id="UP000801492"/>
    </source>
</evidence>
<evidence type="ECO:0000259" key="7">
    <source>
        <dbReference type="Pfam" id="PF17917"/>
    </source>
</evidence>
<dbReference type="EMBL" id="VTPC01090970">
    <property type="protein sequence ID" value="KAF2880425.1"/>
    <property type="molecule type" value="Genomic_DNA"/>
</dbReference>
<dbReference type="OrthoDB" id="6756483at2759"/>
<proteinExistence type="predicted"/>
<dbReference type="PANTHER" id="PTHR37984:SF5">
    <property type="entry name" value="PROTEIN NYNRIN-LIKE"/>
    <property type="match status" value="1"/>
</dbReference>
<evidence type="ECO:0000256" key="6">
    <source>
        <dbReference type="ARBA" id="ARBA00022918"/>
    </source>
</evidence>